<dbReference type="InterPro" id="IPR050833">
    <property type="entry name" value="Poly_Biosynth_Transport"/>
</dbReference>
<comment type="subcellular location">
    <subcellularLocation>
        <location evidence="1">Cell membrane</location>
        <topology evidence="1">Multi-pass membrane protein</topology>
    </subcellularLocation>
</comment>
<evidence type="ECO:0000313" key="7">
    <source>
        <dbReference type="EMBL" id="MFC3030973.1"/>
    </source>
</evidence>
<feature type="transmembrane region" description="Helical" evidence="6">
    <location>
        <begin position="182"/>
        <end position="204"/>
    </location>
</feature>
<feature type="transmembrane region" description="Helical" evidence="6">
    <location>
        <begin position="50"/>
        <end position="68"/>
    </location>
</feature>
<feature type="transmembrane region" description="Helical" evidence="6">
    <location>
        <begin position="156"/>
        <end position="176"/>
    </location>
</feature>
<feature type="transmembrane region" description="Helical" evidence="6">
    <location>
        <begin position="307"/>
        <end position="328"/>
    </location>
</feature>
<feature type="transmembrane region" description="Helical" evidence="6">
    <location>
        <begin position="12"/>
        <end position="30"/>
    </location>
</feature>
<dbReference type="PANTHER" id="PTHR30250:SF11">
    <property type="entry name" value="O-ANTIGEN TRANSPORTER-RELATED"/>
    <property type="match status" value="1"/>
</dbReference>
<dbReference type="PANTHER" id="PTHR30250">
    <property type="entry name" value="PST FAMILY PREDICTED COLANIC ACID TRANSPORTER"/>
    <property type="match status" value="1"/>
</dbReference>
<comment type="caution">
    <text evidence="7">The sequence shown here is derived from an EMBL/GenBank/DDBJ whole genome shotgun (WGS) entry which is preliminary data.</text>
</comment>
<keyword evidence="2" id="KW-1003">Cell membrane</keyword>
<dbReference type="RefSeq" id="WP_377119733.1">
    <property type="nucleotide sequence ID" value="NZ_JBHRSD010000001.1"/>
</dbReference>
<organism evidence="7 8">
    <name type="scientific">Pseudoalteromonas fenneropenaei</name>
    <dbReference type="NCBI Taxonomy" id="1737459"/>
    <lineage>
        <taxon>Bacteria</taxon>
        <taxon>Pseudomonadati</taxon>
        <taxon>Pseudomonadota</taxon>
        <taxon>Gammaproteobacteria</taxon>
        <taxon>Alteromonadales</taxon>
        <taxon>Pseudoalteromonadaceae</taxon>
        <taxon>Pseudoalteromonas</taxon>
    </lineage>
</organism>
<evidence type="ECO:0000313" key="8">
    <source>
        <dbReference type="Proteomes" id="UP001595453"/>
    </source>
</evidence>
<dbReference type="Proteomes" id="UP001595453">
    <property type="component" value="Unassembled WGS sequence"/>
</dbReference>
<sequence>MTTSHAQYLSHGALFLVISIVLGYGADYAFNLTLSQHLSVAAYGDYKVAYSFTTLASVLVLLGGDRLAPRILARPISEQQTQTVMAYLVFYLKYAAMISCLVIALTWGASFLYVVSFDKADHHALAIMVIAVPLIAVGAILSRVLQSAKQLAAANLPWRLALPLGKTLLVLAAAQFVVTLSLIHVIAIGILVVSVIVLWQLFYLNKHHLLARYAPSKTLDNKQLLQLSIPMMLAMLVTMLLNQADIFMLELISHEHHVGHFGAANTLAHLIPVTQVTIASLFMPLIGHYFDKQPEEAKALFHKAQRVTVLCIVTVVIALMLFAKPLLTLFGTEYQHAESALLWLIAGYGIWALVAPSVTWQQYQGKGQQIVWIGLLAIVVDIGANLVLIPRYDVAGAAMATALALSIAAIAVVLLNRSNTSQ</sequence>
<keyword evidence="3 6" id="KW-0812">Transmembrane</keyword>
<evidence type="ECO:0000256" key="1">
    <source>
        <dbReference type="ARBA" id="ARBA00004651"/>
    </source>
</evidence>
<feature type="transmembrane region" description="Helical" evidence="6">
    <location>
        <begin position="340"/>
        <end position="358"/>
    </location>
</feature>
<feature type="transmembrane region" description="Helical" evidence="6">
    <location>
        <begin position="88"/>
        <end position="113"/>
    </location>
</feature>
<evidence type="ECO:0000256" key="5">
    <source>
        <dbReference type="ARBA" id="ARBA00023136"/>
    </source>
</evidence>
<feature type="transmembrane region" description="Helical" evidence="6">
    <location>
        <begin position="261"/>
        <end position="286"/>
    </location>
</feature>
<evidence type="ECO:0000256" key="4">
    <source>
        <dbReference type="ARBA" id="ARBA00022989"/>
    </source>
</evidence>
<dbReference type="EMBL" id="JBHRSD010000001">
    <property type="protein sequence ID" value="MFC3030973.1"/>
    <property type="molecule type" value="Genomic_DNA"/>
</dbReference>
<feature type="transmembrane region" description="Helical" evidence="6">
    <location>
        <begin position="370"/>
        <end position="389"/>
    </location>
</feature>
<evidence type="ECO:0000256" key="3">
    <source>
        <dbReference type="ARBA" id="ARBA00022692"/>
    </source>
</evidence>
<feature type="transmembrane region" description="Helical" evidence="6">
    <location>
        <begin position="125"/>
        <end position="144"/>
    </location>
</feature>
<protein>
    <submittedName>
        <fullName evidence="7">Oligosaccharide flippase family protein</fullName>
    </submittedName>
</protein>
<keyword evidence="4 6" id="KW-1133">Transmembrane helix</keyword>
<dbReference type="Pfam" id="PF01943">
    <property type="entry name" value="Polysacc_synt"/>
    <property type="match status" value="1"/>
</dbReference>
<keyword evidence="5 6" id="KW-0472">Membrane</keyword>
<keyword evidence="8" id="KW-1185">Reference proteome</keyword>
<gene>
    <name evidence="7" type="ORF">ACFOEE_00310</name>
</gene>
<feature type="transmembrane region" description="Helical" evidence="6">
    <location>
        <begin position="395"/>
        <end position="415"/>
    </location>
</feature>
<reference evidence="8" key="1">
    <citation type="journal article" date="2019" name="Int. J. Syst. Evol. Microbiol.">
        <title>The Global Catalogue of Microorganisms (GCM) 10K type strain sequencing project: providing services to taxonomists for standard genome sequencing and annotation.</title>
        <authorList>
            <consortium name="The Broad Institute Genomics Platform"/>
            <consortium name="The Broad Institute Genome Sequencing Center for Infectious Disease"/>
            <person name="Wu L."/>
            <person name="Ma J."/>
        </authorList>
    </citation>
    <scope>NUCLEOTIDE SEQUENCE [LARGE SCALE GENOMIC DNA]</scope>
    <source>
        <strain evidence="8">KCTC 42730</strain>
    </source>
</reference>
<dbReference type="InterPro" id="IPR002797">
    <property type="entry name" value="Polysacc_synth"/>
</dbReference>
<proteinExistence type="predicted"/>
<feature type="transmembrane region" description="Helical" evidence="6">
    <location>
        <begin position="224"/>
        <end position="241"/>
    </location>
</feature>
<evidence type="ECO:0000256" key="6">
    <source>
        <dbReference type="SAM" id="Phobius"/>
    </source>
</evidence>
<name>A0ABV7CCE8_9GAMM</name>
<accession>A0ABV7CCE8</accession>
<evidence type="ECO:0000256" key="2">
    <source>
        <dbReference type="ARBA" id="ARBA00022475"/>
    </source>
</evidence>